<dbReference type="Proteomes" id="UP000265930">
    <property type="component" value="Unassembled WGS sequence"/>
</dbReference>
<reference evidence="4 5" key="1">
    <citation type="submission" date="2018-08" db="EMBL/GenBank/DDBJ databases">
        <title>Genome of Clostridium chromiireducens C1, DSM12136.</title>
        <authorList>
            <person name="Xing M."/>
            <person name="Wei Y."/>
            <person name="Ang E.L."/>
            <person name="Zhao H."/>
            <person name="Zhang Y."/>
        </authorList>
    </citation>
    <scope>NUCLEOTIDE SEQUENCE [LARGE SCALE GENOMIC DNA]</scope>
    <source>
        <strain evidence="4 5">C1</strain>
    </source>
</reference>
<dbReference type="AlphaFoldDB" id="A0A399II01"/>
<dbReference type="GO" id="GO:0016788">
    <property type="term" value="F:hydrolase activity, acting on ester bonds"/>
    <property type="evidence" value="ECO:0007669"/>
    <property type="project" value="InterPro"/>
</dbReference>
<protein>
    <submittedName>
        <fullName evidence="4">TatD family deoxyribonuclease</fullName>
    </submittedName>
</protein>
<dbReference type="FunFam" id="3.20.20.140:FF:000005">
    <property type="entry name" value="TatD family hydrolase"/>
    <property type="match status" value="1"/>
</dbReference>
<accession>A0A399II01</accession>
<evidence type="ECO:0000256" key="1">
    <source>
        <dbReference type="ARBA" id="ARBA00022723"/>
    </source>
</evidence>
<feature type="binding site" evidence="3">
    <location>
        <position position="135"/>
    </location>
    <ligand>
        <name>a divalent metal cation</name>
        <dbReference type="ChEBI" id="CHEBI:60240"/>
        <label>2</label>
    </ligand>
</feature>
<gene>
    <name evidence="4" type="ORF">D2A34_25235</name>
</gene>
<dbReference type="PROSITE" id="PS01091">
    <property type="entry name" value="TATD_3"/>
    <property type="match status" value="1"/>
</dbReference>
<dbReference type="InterPro" id="IPR018228">
    <property type="entry name" value="DNase_TatD-rel_CS"/>
</dbReference>
<dbReference type="InterPro" id="IPR032466">
    <property type="entry name" value="Metal_Hydrolase"/>
</dbReference>
<dbReference type="PANTHER" id="PTHR46124:SF2">
    <property type="entry name" value="D-AMINOACYL-TRNA DEACYLASE"/>
    <property type="match status" value="1"/>
</dbReference>
<feature type="binding site" evidence="3">
    <location>
        <position position="11"/>
    </location>
    <ligand>
        <name>a divalent metal cation</name>
        <dbReference type="ChEBI" id="CHEBI:60240"/>
        <label>1</label>
    </ligand>
</feature>
<feature type="binding site" evidence="3">
    <location>
        <position position="208"/>
    </location>
    <ligand>
        <name>a divalent metal cation</name>
        <dbReference type="ChEBI" id="CHEBI:60240"/>
        <label>1</label>
    </ligand>
</feature>
<evidence type="ECO:0000256" key="2">
    <source>
        <dbReference type="ARBA" id="ARBA00022801"/>
    </source>
</evidence>
<dbReference type="PANTHER" id="PTHR46124">
    <property type="entry name" value="D-AMINOACYL-TRNA DEACYLASE"/>
    <property type="match status" value="1"/>
</dbReference>
<dbReference type="NCBIfam" id="TIGR00010">
    <property type="entry name" value="YchF/TatD family DNA exonuclease"/>
    <property type="match status" value="1"/>
</dbReference>
<feature type="binding site" evidence="3">
    <location>
        <position position="98"/>
    </location>
    <ligand>
        <name>a divalent metal cation</name>
        <dbReference type="ChEBI" id="CHEBI:60240"/>
        <label>1</label>
    </ligand>
</feature>
<dbReference type="RefSeq" id="WP_119368253.1">
    <property type="nucleotide sequence ID" value="NZ_JBLZIA010000016.1"/>
</dbReference>
<name>A0A399II01_9CLOT</name>
<dbReference type="EMBL" id="QXDJ01000010">
    <property type="protein sequence ID" value="RII32007.1"/>
    <property type="molecule type" value="Genomic_DNA"/>
</dbReference>
<keyword evidence="2" id="KW-0378">Hydrolase</keyword>
<evidence type="ECO:0000313" key="4">
    <source>
        <dbReference type="EMBL" id="RII32007.1"/>
    </source>
</evidence>
<dbReference type="CDD" id="cd01310">
    <property type="entry name" value="TatD_DNAse"/>
    <property type="match status" value="1"/>
</dbReference>
<dbReference type="InterPro" id="IPR001130">
    <property type="entry name" value="TatD-like"/>
</dbReference>
<dbReference type="SUPFAM" id="SSF51556">
    <property type="entry name" value="Metallo-dependent hydrolases"/>
    <property type="match status" value="1"/>
</dbReference>
<comment type="caution">
    <text evidence="4">The sequence shown here is derived from an EMBL/GenBank/DDBJ whole genome shotgun (WGS) entry which is preliminary data.</text>
</comment>
<dbReference type="GO" id="GO:0046872">
    <property type="term" value="F:metal ion binding"/>
    <property type="evidence" value="ECO:0007669"/>
    <property type="project" value="UniProtKB-KW"/>
</dbReference>
<feature type="binding site" evidence="3">
    <location>
        <position position="158"/>
    </location>
    <ligand>
        <name>a divalent metal cation</name>
        <dbReference type="ChEBI" id="CHEBI:60240"/>
        <label>2</label>
    </ligand>
</feature>
<organism evidence="4 5">
    <name type="scientific">Clostridium chromiireducens</name>
    <dbReference type="NCBI Taxonomy" id="225345"/>
    <lineage>
        <taxon>Bacteria</taxon>
        <taxon>Bacillati</taxon>
        <taxon>Bacillota</taxon>
        <taxon>Clostridia</taxon>
        <taxon>Eubacteriales</taxon>
        <taxon>Clostridiaceae</taxon>
        <taxon>Clostridium</taxon>
    </lineage>
</organism>
<evidence type="ECO:0000313" key="5">
    <source>
        <dbReference type="Proteomes" id="UP000265930"/>
    </source>
</evidence>
<dbReference type="Pfam" id="PF01026">
    <property type="entry name" value="TatD_DNase"/>
    <property type="match status" value="1"/>
</dbReference>
<dbReference type="GO" id="GO:0004536">
    <property type="term" value="F:DNA nuclease activity"/>
    <property type="evidence" value="ECO:0007669"/>
    <property type="project" value="InterPro"/>
</dbReference>
<dbReference type="PIRSF" id="PIRSF005902">
    <property type="entry name" value="DNase_TatD"/>
    <property type="match status" value="1"/>
</dbReference>
<evidence type="ECO:0000256" key="3">
    <source>
        <dbReference type="PIRSR" id="PIRSR005902-1"/>
    </source>
</evidence>
<keyword evidence="1 3" id="KW-0479">Metal-binding</keyword>
<dbReference type="Gene3D" id="3.20.20.140">
    <property type="entry name" value="Metal-dependent hydrolases"/>
    <property type="match status" value="1"/>
</dbReference>
<sequence length="261" mass="30042">MEEKFKIIDSHAHYDDDAFNEDRELVLEEIKKNGVVGVLNCASSYNSLSATDKLTREYDFMFGALGIHPENAYELKESAIQEIRNYIDINDKIVAIGEIGLDYYWDENPPKDVQKDAFRKQMNLAKELGLPVVIHDRDAHSDTLEIMKEFPEVTGVIHCFSGSVEFAKECIKLGYYIGFTGVITFKNAKKIIEVAKEIPLERILVETDCPYMAPEPNRGKRNKSDYIEYIITRIAEIKEIDPYKANLSFNENFLRLIKKEI</sequence>
<proteinExistence type="predicted"/>
<dbReference type="InterPro" id="IPR015991">
    <property type="entry name" value="TatD/YcfH-like"/>
</dbReference>
<feature type="binding site" evidence="3">
    <location>
        <position position="13"/>
    </location>
    <ligand>
        <name>a divalent metal cation</name>
        <dbReference type="ChEBI" id="CHEBI:60240"/>
        <label>1</label>
    </ligand>
</feature>